<keyword evidence="10" id="KW-1185">Reference proteome</keyword>
<evidence type="ECO:0000256" key="6">
    <source>
        <dbReference type="ARBA" id="ARBA00023136"/>
    </source>
</evidence>
<keyword evidence="5 7" id="KW-1133">Transmembrane helix</keyword>
<keyword evidence="6 7" id="KW-0472">Membrane</keyword>
<feature type="domain" description="VTT" evidence="8">
    <location>
        <begin position="29"/>
        <end position="151"/>
    </location>
</feature>
<dbReference type="PANTHER" id="PTHR42709:SF6">
    <property type="entry name" value="UNDECAPRENYL PHOSPHATE TRANSPORTER A"/>
    <property type="match status" value="1"/>
</dbReference>
<evidence type="ECO:0000259" key="8">
    <source>
        <dbReference type="Pfam" id="PF09335"/>
    </source>
</evidence>
<sequence>MCDAVLRSSWLLPLLVVMIAVDAPFPVLPSETILMSASTTAFGGWNAGMVAGLFVAALVGSVLGDLVVFWLGRCSHRLLARSTDAECALSAWVRRHMLRRPGVALVGARFVPGGRLVSTAAAGRFGLPLRRFLPWTVASSAAWSTYMLLVGLALGPLTGGNPLLSLLAGGVMALLTAAGFAVVGRVRAARAEPPVAPELVASR</sequence>
<comment type="similarity">
    <text evidence="2">Belongs to the DedA family.</text>
</comment>
<comment type="caution">
    <text evidence="9">The sequence shown here is derived from an EMBL/GenBank/DDBJ whole genome shotgun (WGS) entry which is preliminary data.</text>
</comment>
<evidence type="ECO:0000313" key="10">
    <source>
        <dbReference type="Proteomes" id="UP000315677"/>
    </source>
</evidence>
<organism evidence="9 10">
    <name type="scientific">Pseudonocardia kunmingensis</name>
    <dbReference type="NCBI Taxonomy" id="630975"/>
    <lineage>
        <taxon>Bacteria</taxon>
        <taxon>Bacillati</taxon>
        <taxon>Actinomycetota</taxon>
        <taxon>Actinomycetes</taxon>
        <taxon>Pseudonocardiales</taxon>
        <taxon>Pseudonocardiaceae</taxon>
        <taxon>Pseudonocardia</taxon>
    </lineage>
</organism>
<keyword evidence="4 7" id="KW-0812">Transmembrane</keyword>
<dbReference type="GO" id="GO:0005886">
    <property type="term" value="C:plasma membrane"/>
    <property type="evidence" value="ECO:0007669"/>
    <property type="project" value="UniProtKB-SubCell"/>
</dbReference>
<evidence type="ECO:0000256" key="2">
    <source>
        <dbReference type="ARBA" id="ARBA00010792"/>
    </source>
</evidence>
<evidence type="ECO:0000256" key="3">
    <source>
        <dbReference type="ARBA" id="ARBA00022475"/>
    </source>
</evidence>
<feature type="transmembrane region" description="Helical" evidence="7">
    <location>
        <begin position="132"/>
        <end position="157"/>
    </location>
</feature>
<dbReference type="Proteomes" id="UP000315677">
    <property type="component" value="Unassembled WGS sequence"/>
</dbReference>
<proteinExistence type="inferred from homology"/>
<gene>
    <name evidence="9" type="ORF">FB558_5370</name>
</gene>
<dbReference type="AlphaFoldDB" id="A0A543DJV0"/>
<dbReference type="Pfam" id="PF09335">
    <property type="entry name" value="VTT_dom"/>
    <property type="match status" value="1"/>
</dbReference>
<dbReference type="EMBL" id="VFPA01000003">
    <property type="protein sequence ID" value="TQM09610.1"/>
    <property type="molecule type" value="Genomic_DNA"/>
</dbReference>
<feature type="transmembrane region" description="Helical" evidence="7">
    <location>
        <begin position="45"/>
        <end position="71"/>
    </location>
</feature>
<accession>A0A543DJV0</accession>
<protein>
    <submittedName>
        <fullName evidence="9">Membrane protein DedA with SNARE-associated domain</fullName>
    </submittedName>
</protein>
<evidence type="ECO:0000256" key="5">
    <source>
        <dbReference type="ARBA" id="ARBA00022989"/>
    </source>
</evidence>
<keyword evidence="3" id="KW-1003">Cell membrane</keyword>
<dbReference type="InterPro" id="IPR051311">
    <property type="entry name" value="DedA_domain"/>
</dbReference>
<feature type="transmembrane region" description="Helical" evidence="7">
    <location>
        <begin position="163"/>
        <end position="183"/>
    </location>
</feature>
<name>A0A543DJV0_9PSEU</name>
<evidence type="ECO:0000256" key="7">
    <source>
        <dbReference type="SAM" id="Phobius"/>
    </source>
</evidence>
<comment type="subcellular location">
    <subcellularLocation>
        <location evidence="1">Cell membrane</location>
        <topology evidence="1">Multi-pass membrane protein</topology>
    </subcellularLocation>
</comment>
<evidence type="ECO:0000256" key="1">
    <source>
        <dbReference type="ARBA" id="ARBA00004651"/>
    </source>
</evidence>
<evidence type="ECO:0000256" key="4">
    <source>
        <dbReference type="ARBA" id="ARBA00022692"/>
    </source>
</evidence>
<reference evidence="9 10" key="1">
    <citation type="submission" date="2019-06" db="EMBL/GenBank/DDBJ databases">
        <title>Sequencing the genomes of 1000 actinobacteria strains.</title>
        <authorList>
            <person name="Klenk H.-P."/>
        </authorList>
    </citation>
    <scope>NUCLEOTIDE SEQUENCE [LARGE SCALE GENOMIC DNA]</scope>
    <source>
        <strain evidence="9 10">DSM 45301</strain>
    </source>
</reference>
<evidence type="ECO:0000313" key="9">
    <source>
        <dbReference type="EMBL" id="TQM09610.1"/>
    </source>
</evidence>
<dbReference type="PANTHER" id="PTHR42709">
    <property type="entry name" value="ALKALINE PHOSPHATASE LIKE PROTEIN"/>
    <property type="match status" value="1"/>
</dbReference>
<dbReference type="InterPro" id="IPR032816">
    <property type="entry name" value="VTT_dom"/>
</dbReference>